<name>A0A0C2VGB7_MYCCA</name>
<reference evidence="3 4" key="1">
    <citation type="submission" date="2015-01" db="EMBL/GenBank/DDBJ databases">
        <title>Draft Genome Sequence of Mycoplasma capricolum subsp. capricolum str. GM508D.</title>
        <authorList>
            <person name="Calcutt M.J."/>
            <person name="Foecking M.F."/>
        </authorList>
    </citation>
    <scope>NUCLEOTIDE SEQUENCE [LARGE SCALE GENOMIC DNA]</scope>
    <source>
        <strain evidence="3 4">GM508D</strain>
    </source>
</reference>
<protein>
    <recommendedName>
        <fullName evidence="5">DUF262 domain-containing protein</fullName>
    </recommendedName>
</protein>
<accession>A0A0C2VGB7</accession>
<dbReference type="Pfam" id="PF07510">
    <property type="entry name" value="GmrSD_C"/>
    <property type="match status" value="1"/>
</dbReference>
<evidence type="ECO:0000259" key="1">
    <source>
        <dbReference type="Pfam" id="PF03235"/>
    </source>
</evidence>
<gene>
    <name evidence="3" type="ORF">MCGM508_02665</name>
</gene>
<comment type="caution">
    <text evidence="3">The sequence shown here is derived from an EMBL/GenBank/DDBJ whole genome shotgun (WGS) entry which is preliminary data.</text>
</comment>
<evidence type="ECO:0000259" key="2">
    <source>
        <dbReference type="Pfam" id="PF07510"/>
    </source>
</evidence>
<dbReference type="Proteomes" id="UP000031975">
    <property type="component" value="Unassembled WGS sequence"/>
</dbReference>
<dbReference type="PANTHER" id="PTHR35149:SF1">
    <property type="entry name" value="DUF5655 DOMAIN-CONTAINING PROTEIN"/>
    <property type="match status" value="1"/>
</dbReference>
<dbReference type="EMBL" id="JXQB01000001">
    <property type="protein sequence ID" value="KIM13953.1"/>
    <property type="molecule type" value="Genomic_DNA"/>
</dbReference>
<feature type="domain" description="GmrSD restriction endonucleases N-terminal" evidence="1">
    <location>
        <begin position="244"/>
        <end position="453"/>
    </location>
</feature>
<sequence length="858" mass="102883">MNYKDKWLDYMILKTNSSIYYNISRNPNNFVKTFIDDFKNTTLFTLKDIQNQKPIILNDKQEQIQISNQHFKIDTFKSFCDILIAFGYIEKQNKNSWKVLSTDLTIDQITKNLFTKHSDEHINILRQSRMIGLLTQLEIITKDNYDDFKIVGKRGKKASFDNIKEDQITFWEENVSKSEQKTNEVLEMINKYEFIKTKENNQEIIRNKNQTDEEEFCDEIANDIKDYFPLKKTNNFTVFKKTIRELLSEISNYTAMQIPLYQRNYSWKSEHVLALLNDLKNKVCRFQNDKDEHFFGFVAANIDKNNYYRIIDGQQRIMTSLIIIYFIQSQLNINNNENPIKILFPNLNIDYEIDTDDNIYNDVKILLNNNTTEEIKFSQKNIKDAYNTINKFFEVNKIKKKDTYKKFLNIFLDNFVFCLLEYKTEPKKEMTIFENLNSKGKPLSDLDLIKNFLISHDTGNYETKDKLNKFQDKIINFLKEQLDEKNNVATEQYIEDFLYHYLRFRWCKKFKIKENYSDFLFAKFSKSTQRYSLFKYFKDYVLNYRKPQIIDKTTYIDFIQELNSFLKLYIELKFPKKFKDIGSNEWLIAIRNKDIHFPLVFYLYDKYYQFSSTKWENKTKDSEITVIKYIKVFSSHIIKVISVHKDSRLSLFDLTHEFINMIKESKEPEEIKKELKNNSTHKGVIFNTPSKEQFLDSCKNEIPASWISYSLVYIIQISLEKQQKFYDNIIGNRFIPSVEHIMPQNLDNNWKEVLIDNISITKENVSEKHKFYLNQIGNLVYVNSDLNSSLGKRVFKEKKIDYKNSKWKIISGNNLGELQDEYVKPICEYENWNFEIIKKRTEKLAEYVYNIMEDLDNV</sequence>
<evidence type="ECO:0008006" key="5">
    <source>
        <dbReference type="Google" id="ProtNLM"/>
    </source>
</evidence>
<evidence type="ECO:0000313" key="3">
    <source>
        <dbReference type="EMBL" id="KIM13953.1"/>
    </source>
</evidence>
<dbReference type="Pfam" id="PF03235">
    <property type="entry name" value="GmrSD_N"/>
    <property type="match status" value="1"/>
</dbReference>
<organism evidence="3 4">
    <name type="scientific">Mycoplasma capricolum subsp. capricolum</name>
    <dbReference type="NCBI Taxonomy" id="40479"/>
    <lineage>
        <taxon>Bacteria</taxon>
        <taxon>Bacillati</taxon>
        <taxon>Mycoplasmatota</taxon>
        <taxon>Mollicutes</taxon>
        <taxon>Mycoplasmataceae</taxon>
        <taxon>Mycoplasma</taxon>
    </lineage>
</organism>
<feature type="domain" description="GmrSD restriction endonucleases C-terminal" evidence="2">
    <location>
        <begin position="689"/>
        <end position="846"/>
    </location>
</feature>
<dbReference type="AlphaFoldDB" id="A0A0C2VGB7"/>
<dbReference type="PANTHER" id="PTHR35149">
    <property type="entry name" value="SLL5132 PROTEIN"/>
    <property type="match status" value="1"/>
</dbReference>
<dbReference type="InterPro" id="IPR004919">
    <property type="entry name" value="GmrSD_N"/>
</dbReference>
<dbReference type="InterPro" id="IPR011089">
    <property type="entry name" value="GmrSD_C"/>
</dbReference>
<proteinExistence type="predicted"/>
<evidence type="ECO:0000313" key="4">
    <source>
        <dbReference type="Proteomes" id="UP000031975"/>
    </source>
</evidence>
<dbReference type="RefSeq" id="WP_080771839.1">
    <property type="nucleotide sequence ID" value="NZ_CP143995.1"/>
</dbReference>